<dbReference type="PANTHER" id="PTHR22427">
    <property type="entry name" value="GH15728P"/>
    <property type="match status" value="1"/>
</dbReference>
<feature type="compositionally biased region" description="Pro residues" evidence="1">
    <location>
        <begin position="1470"/>
        <end position="1491"/>
    </location>
</feature>
<feature type="domain" description="BTB" evidence="2">
    <location>
        <begin position="118"/>
        <end position="180"/>
    </location>
</feature>
<feature type="compositionally biased region" description="Low complexity" evidence="1">
    <location>
        <begin position="973"/>
        <end position="986"/>
    </location>
</feature>
<feature type="compositionally biased region" description="Polar residues" evidence="1">
    <location>
        <begin position="1185"/>
        <end position="1197"/>
    </location>
</feature>
<feature type="compositionally biased region" description="Acidic residues" evidence="1">
    <location>
        <begin position="1315"/>
        <end position="1324"/>
    </location>
</feature>
<dbReference type="InterPro" id="IPR000210">
    <property type="entry name" value="BTB/POZ_dom"/>
</dbReference>
<dbReference type="SMART" id="SM00225">
    <property type="entry name" value="BTB"/>
    <property type="match status" value="2"/>
</dbReference>
<dbReference type="EMBL" id="JAAWVO010011080">
    <property type="protein sequence ID" value="MBN3313272.1"/>
    <property type="molecule type" value="Genomic_DNA"/>
</dbReference>
<feature type="compositionally biased region" description="Low complexity" evidence="1">
    <location>
        <begin position="909"/>
        <end position="919"/>
    </location>
</feature>
<feature type="compositionally biased region" description="Basic and acidic residues" evidence="1">
    <location>
        <begin position="654"/>
        <end position="663"/>
    </location>
</feature>
<dbReference type="SUPFAM" id="SSF54695">
    <property type="entry name" value="POZ domain"/>
    <property type="match status" value="2"/>
</dbReference>
<dbReference type="Pfam" id="PF26017">
    <property type="entry name" value="BACK_BTBD8"/>
    <property type="match status" value="1"/>
</dbReference>
<feature type="non-terminal residue" evidence="3">
    <location>
        <position position="1657"/>
    </location>
</feature>
<dbReference type="CDD" id="cd18286">
    <property type="entry name" value="BTB2_POZ_BTBD8"/>
    <property type="match status" value="1"/>
</dbReference>
<feature type="compositionally biased region" description="Low complexity" evidence="1">
    <location>
        <begin position="1"/>
        <end position="10"/>
    </location>
</feature>
<proteinExistence type="predicted"/>
<feature type="non-terminal residue" evidence="3">
    <location>
        <position position="1"/>
    </location>
</feature>
<evidence type="ECO:0000313" key="4">
    <source>
        <dbReference type="Proteomes" id="UP000736164"/>
    </source>
</evidence>
<organism evidence="3 4">
    <name type="scientific">Atractosteus spatula</name>
    <name type="common">Alligator gar</name>
    <name type="synonym">Lepisosteus spatula</name>
    <dbReference type="NCBI Taxonomy" id="7917"/>
    <lineage>
        <taxon>Eukaryota</taxon>
        <taxon>Metazoa</taxon>
        <taxon>Chordata</taxon>
        <taxon>Craniata</taxon>
        <taxon>Vertebrata</taxon>
        <taxon>Euteleostomi</taxon>
        <taxon>Actinopterygii</taxon>
        <taxon>Neopterygii</taxon>
        <taxon>Holostei</taxon>
        <taxon>Semionotiformes</taxon>
        <taxon>Lepisosteidae</taxon>
        <taxon>Atractosteus</taxon>
    </lineage>
</organism>
<feature type="compositionally biased region" description="Basic and acidic residues" evidence="1">
    <location>
        <begin position="1266"/>
        <end position="1282"/>
    </location>
</feature>
<dbReference type="Gene3D" id="3.30.710.10">
    <property type="entry name" value="Potassium Channel Kv1.1, Chain A"/>
    <property type="match status" value="2"/>
</dbReference>
<sequence>MAATPASTRADAAKERHTKERRARQKLKEALASCLATDLHREHVPLCHAAPLVRTAVLSLSLLGVCADCFPLTLLADPVLVLTFVVLNCTAALRASVAGEENLGNPRDVVLLTEESQTDIVLRVGSATFRAHRAVLLARAPELLQDSQHSSECIQVEDFEPSEFENFLRLVYTADRRVSPLRPGSAWPSEERGRSEEVPDACRRTDPTEAGGLSDTAALEPASVLGADLLSLFKSGESSDISIQAGTRVFRAHRAVLAARSRYFSAMLSGNWVESSQELIALHGVGPSEVEILLHFIYGALLDLPPGANVSQVLFAANMLLLDGLTGVVEFLLLRDYCRFFPEPGDGVQKSIVECLSISHSLGLHHLYGLCSRECDVRTPPVKEAGKGEGNTKAGSGKLAGIRDIFRNVLKPKHSSLKSRPVGEQCLWIVDNFVKCWSERSFGLLSPAVQKDCLACLVKTMSVGKVVPLLTGSERLMSCLPAVSWAKQTSSLAAALQEECLRFAAAHFPAVSKTGPFLRLHSTEEFNCDPRVRKKIYLSVENSITVDNCCALFLAVDKLIGDRVPGGSPRQEQEEDTQLGVWHKVLQLLFRGLWEFPSSWAWWLHACSVWMTALLLTAVDKGDSRRLGRKPILTSSQQHRPLKCPREPPLACEDPVRRSRERQTPQVARRPTSSQQGAMKSDGLGASGPPAPGRAPGNKAGEPDAPRARPGADRVRGAREAKPADKCAPTRARAVAKAKLDVFYYRIREEGLDLRSGFSLQEAQLAARSACCSGLRGLGVASPVPLTRSVPLLLQEVSGSQACSGGPAAENRPKGASRTAGRPPASRAHRPEPTKPHSVGGKPSARDSAAAKPPVPSRAAAGGPGARADQRVKPAPAEESNGPKSSPASVSPLKAVSPRKEDARAPTRPQSAGEASPAAAKRKALKPASSASTEARTSKSAKAASAGSKLPPAGGKSAPKQKTASEQPALKQASASAGSEKPSPSGSKKHAAKTKESPHHKSPSSKAAGPKDGASAGDREQAPQRRHAEAARGEGEPELAGRALETVQPVFAGNEENGSVPRALATTKGVSSSTPRKTPAQAGCESPASIGAAAERPESELPARDGTSPAKKLGGAPSLPAEAGFATSAESPRKESRVQNEATSTAAEPCGRSAKDMDTAGTPGSREDSEAPLEDPWGALHQRGSPESESGSATTSSDDIKPRSEDYDAGGSQDDDGSNDRGVSKCSTMLCHDFLGRSSSDTSTPEELKMYDSGLRVEVRLRGREAADPFHAHSTSEEDAGKSRARAWALQQAGPVGEEAAVAAKDLPGHQPSSSDEDTEDERSEAEIPRGAAPPADPPPHQFQGIVNLAFEDIAEQENDYPSAPNFRRSVLLSVDECEELGSEEAGGQTPPHRGADPLAHSDVFEGVPHSAPAPQASSLNEKGSPGPRKHAERAQKDTGPAPEARSNVAEAGPPSFLTEPQERPRHLDLPPPEPGAPPRRLPPAQLPPASPAGDLDDCDRLDQTCTYDRRPSKSLSPIYEMDTGEAFEQSLDADRCLAEPEEEEQEEDESSGFAERDWTLLRQLLSDQESSWGVINSVPEDLNLAQYLISQTLALSRDCLKTPARLPLDRDSVKRWAELMSPLDDSASSITVTSFSPEDAASPPGEWTIVELETHH</sequence>
<protein>
    <submittedName>
        <fullName evidence="3">K1107 protein</fullName>
    </submittedName>
</protein>
<evidence type="ECO:0000313" key="3">
    <source>
        <dbReference type="EMBL" id="MBN3313272.1"/>
    </source>
</evidence>
<dbReference type="InterPro" id="IPR011333">
    <property type="entry name" value="SKP1/BTB/POZ_sf"/>
</dbReference>
<feature type="compositionally biased region" description="Basic and acidic residues" evidence="1">
    <location>
        <begin position="1017"/>
        <end position="1035"/>
    </location>
</feature>
<dbReference type="Pfam" id="PF15363">
    <property type="entry name" value="BTBD8_C"/>
    <property type="match status" value="1"/>
</dbReference>
<evidence type="ECO:0000259" key="2">
    <source>
        <dbReference type="PROSITE" id="PS50097"/>
    </source>
</evidence>
<reference evidence="3" key="1">
    <citation type="journal article" date="2021" name="Cell">
        <title>Tracing the genetic footprints of vertebrate landing in non-teleost ray-finned fishes.</title>
        <authorList>
            <person name="Bi X."/>
            <person name="Wang K."/>
            <person name="Yang L."/>
            <person name="Pan H."/>
            <person name="Jiang H."/>
            <person name="Wei Q."/>
            <person name="Fang M."/>
            <person name="Yu H."/>
            <person name="Zhu C."/>
            <person name="Cai Y."/>
            <person name="He Y."/>
            <person name="Gan X."/>
            <person name="Zeng H."/>
            <person name="Yu D."/>
            <person name="Zhu Y."/>
            <person name="Jiang H."/>
            <person name="Qiu Q."/>
            <person name="Yang H."/>
            <person name="Zhang Y.E."/>
            <person name="Wang W."/>
            <person name="Zhu M."/>
            <person name="He S."/>
            <person name="Zhang G."/>
        </authorList>
    </citation>
    <scope>NUCLEOTIDE SEQUENCE</scope>
    <source>
        <strain evidence="3">Allg_001</strain>
    </source>
</reference>
<dbReference type="Pfam" id="PF00651">
    <property type="entry name" value="BTB"/>
    <property type="match status" value="2"/>
</dbReference>
<keyword evidence="4" id="KW-1185">Reference proteome</keyword>
<dbReference type="PROSITE" id="PS50097">
    <property type="entry name" value="BTB"/>
    <property type="match status" value="2"/>
</dbReference>
<feature type="compositionally biased region" description="Basic and acidic residues" evidence="1">
    <location>
        <begin position="1499"/>
        <end position="1512"/>
    </location>
</feature>
<feature type="compositionally biased region" description="Low complexity" evidence="1">
    <location>
        <begin position="926"/>
        <end position="949"/>
    </location>
</feature>
<feature type="region of interest" description="Disordered" evidence="1">
    <location>
        <begin position="630"/>
        <end position="731"/>
    </location>
</feature>
<feature type="region of interest" description="Disordered" evidence="1">
    <location>
        <begin position="800"/>
        <end position="1225"/>
    </location>
</feature>
<comment type="caution">
    <text evidence="3">The sequence shown here is derived from an EMBL/GenBank/DDBJ whole genome shotgun (WGS) entry which is preliminary data.</text>
</comment>
<dbReference type="InterPro" id="IPR027907">
    <property type="entry name" value="BTBD8_C"/>
</dbReference>
<feature type="region of interest" description="Disordered" evidence="1">
    <location>
        <begin position="181"/>
        <end position="214"/>
    </location>
</feature>
<feature type="compositionally biased region" description="Low complexity" evidence="1">
    <location>
        <begin position="1293"/>
        <end position="1304"/>
    </location>
</feature>
<gene>
    <name evidence="3" type="ORF">GTO95_0013264</name>
</gene>
<feature type="compositionally biased region" description="Low complexity" evidence="1">
    <location>
        <begin position="683"/>
        <end position="700"/>
    </location>
</feature>
<name>A0A8J7NH43_ATRSP</name>
<evidence type="ECO:0000256" key="1">
    <source>
        <dbReference type="SAM" id="MobiDB-lite"/>
    </source>
</evidence>
<accession>A0A8J7NH43</accession>
<feature type="region of interest" description="Disordered" evidence="1">
    <location>
        <begin position="1379"/>
        <end position="1522"/>
    </location>
</feature>
<dbReference type="InterPro" id="IPR043225">
    <property type="entry name" value="BACK_BTBD8"/>
</dbReference>
<dbReference type="PANTHER" id="PTHR22427:SF2">
    <property type="entry name" value="BTB_POZ DOMAIN-CONTAINING PROTEIN 8"/>
    <property type="match status" value="1"/>
</dbReference>
<feature type="compositionally biased region" description="Basic and acidic residues" evidence="1">
    <location>
        <begin position="189"/>
        <end position="207"/>
    </location>
</feature>
<feature type="region of interest" description="Disordered" evidence="1">
    <location>
        <begin position="1266"/>
        <end position="1343"/>
    </location>
</feature>
<feature type="domain" description="BTB" evidence="2">
    <location>
        <begin position="239"/>
        <end position="306"/>
    </location>
</feature>
<dbReference type="Proteomes" id="UP000736164">
    <property type="component" value="Unassembled WGS sequence"/>
</dbReference>
<feature type="compositionally biased region" description="Basic and acidic residues" evidence="1">
    <location>
        <begin position="701"/>
        <end position="725"/>
    </location>
</feature>
<feature type="region of interest" description="Disordered" evidence="1">
    <location>
        <begin position="1"/>
        <end position="22"/>
    </location>
</feature>